<proteinExistence type="predicted"/>
<evidence type="ECO:0000313" key="4">
    <source>
        <dbReference type="Proteomes" id="UP000593601"/>
    </source>
</evidence>
<dbReference type="EMBL" id="CP063304">
    <property type="protein sequence ID" value="QOV18667.1"/>
    <property type="molecule type" value="Genomic_DNA"/>
</dbReference>
<organism evidence="3 4">
    <name type="scientific">Blautia liquoris</name>
    <dbReference type="NCBI Taxonomy" id="2779518"/>
    <lineage>
        <taxon>Bacteria</taxon>
        <taxon>Bacillati</taxon>
        <taxon>Bacillota</taxon>
        <taxon>Clostridia</taxon>
        <taxon>Lachnospirales</taxon>
        <taxon>Lachnospiraceae</taxon>
        <taxon>Blautia</taxon>
    </lineage>
</organism>
<dbReference type="PANTHER" id="PTHR43364:SF4">
    <property type="entry name" value="NAD(P)-LINKED OXIDOREDUCTASE SUPERFAMILY PROTEIN"/>
    <property type="match status" value="1"/>
</dbReference>
<dbReference type="InterPro" id="IPR023210">
    <property type="entry name" value="NADP_OxRdtase_dom"/>
</dbReference>
<name>A0A7M2RGK4_9FIRM</name>
<evidence type="ECO:0000256" key="1">
    <source>
        <dbReference type="ARBA" id="ARBA00023002"/>
    </source>
</evidence>
<dbReference type="InterPro" id="IPR050523">
    <property type="entry name" value="AKR_Detox_Biosynth"/>
</dbReference>
<keyword evidence="1" id="KW-0560">Oxidoreductase</keyword>
<accession>A0A7M2RGK4</accession>
<dbReference type="Proteomes" id="UP000593601">
    <property type="component" value="Chromosome"/>
</dbReference>
<dbReference type="InterPro" id="IPR036812">
    <property type="entry name" value="NAD(P)_OxRdtase_dom_sf"/>
</dbReference>
<dbReference type="AlphaFoldDB" id="A0A7M2RGK4"/>
<evidence type="ECO:0000313" key="3">
    <source>
        <dbReference type="EMBL" id="QOV18667.1"/>
    </source>
</evidence>
<evidence type="ECO:0000259" key="2">
    <source>
        <dbReference type="Pfam" id="PF00248"/>
    </source>
</evidence>
<dbReference type="PANTHER" id="PTHR43364">
    <property type="entry name" value="NADH-SPECIFIC METHYLGLYOXAL REDUCTASE-RELATED"/>
    <property type="match status" value="1"/>
</dbReference>
<dbReference type="PROSITE" id="PS00062">
    <property type="entry name" value="ALDOKETO_REDUCTASE_2"/>
    <property type="match status" value="1"/>
</dbReference>
<dbReference type="Gene3D" id="3.20.20.100">
    <property type="entry name" value="NADP-dependent oxidoreductase domain"/>
    <property type="match status" value="1"/>
</dbReference>
<reference evidence="3 4" key="1">
    <citation type="submission" date="2020-10" db="EMBL/GenBank/DDBJ databases">
        <title>Blautia liquoris sp.nov., isolated from the mud in a fermentation cellar used for the production of Chinese strong-flavoured liquor.</title>
        <authorList>
            <person name="Lu L."/>
        </authorList>
    </citation>
    <scope>NUCLEOTIDE SEQUENCE [LARGE SCALE GENOMIC DNA]</scope>
    <source>
        <strain evidence="3 4">LZLJ-3</strain>
    </source>
</reference>
<dbReference type="KEGG" id="bliq:INP51_11710"/>
<dbReference type="GO" id="GO:0016491">
    <property type="term" value="F:oxidoreductase activity"/>
    <property type="evidence" value="ECO:0007669"/>
    <property type="project" value="UniProtKB-KW"/>
</dbReference>
<dbReference type="GO" id="GO:0005829">
    <property type="term" value="C:cytosol"/>
    <property type="evidence" value="ECO:0007669"/>
    <property type="project" value="TreeGrafter"/>
</dbReference>
<dbReference type="CDD" id="cd19084">
    <property type="entry name" value="AKR_AKR11B1-like"/>
    <property type="match status" value="1"/>
</dbReference>
<keyword evidence="4" id="KW-1185">Reference proteome</keyword>
<feature type="domain" description="NADP-dependent oxidoreductase" evidence="2">
    <location>
        <begin position="16"/>
        <end position="309"/>
    </location>
</feature>
<sequence length="315" mass="35658">MRYKHFERADVDVSALAIGTWALGGDSFGGFDLDKALRAIYVLLDKGVNLIDTAPCYGNGTSEKIVGKIIKEIDRSKIMISTKCGLIPDINTCDYIRNASYKNLMREIESSLMNLNTDYIDFYFVHWPDVSTPIAETMSALMSLKERGFIRHIGVSNFSKEQIEEAEKFGQIDVQQPPFSMVEKSSLDLMLWGREKGIDTLTYGSMGGGVLSGKYRKVPQFGKGDVRGSFYDFFKEPKFSKIMELLKVLDRIAGNHDKQVSQVALNWSTQKDYVGTALVGVRSKEHAYENLETFEWKLSDEEMKTIDDTIDRLEL</sequence>
<gene>
    <name evidence="3" type="ORF">INP51_11710</name>
</gene>
<protein>
    <submittedName>
        <fullName evidence="3">Aldo/keto reductase</fullName>
    </submittedName>
</protein>
<dbReference type="RefSeq" id="WP_193735029.1">
    <property type="nucleotide sequence ID" value="NZ_CP063304.1"/>
</dbReference>
<dbReference type="Pfam" id="PF00248">
    <property type="entry name" value="Aldo_ket_red"/>
    <property type="match status" value="1"/>
</dbReference>
<dbReference type="SUPFAM" id="SSF51430">
    <property type="entry name" value="NAD(P)-linked oxidoreductase"/>
    <property type="match status" value="1"/>
</dbReference>
<dbReference type="InterPro" id="IPR018170">
    <property type="entry name" value="Aldo/ket_reductase_CS"/>
</dbReference>